<comment type="caution">
    <text evidence="2">The sequence shown here is derived from an EMBL/GenBank/DDBJ whole genome shotgun (WGS) entry which is preliminary data.</text>
</comment>
<feature type="region of interest" description="Disordered" evidence="1">
    <location>
        <begin position="1"/>
        <end position="30"/>
    </location>
</feature>
<proteinExistence type="predicted"/>
<reference evidence="2" key="2">
    <citation type="submission" date="2023-04" db="EMBL/GenBank/DDBJ databases">
        <authorList>
            <person name="Bruccoleri R.E."/>
            <person name="Oakeley E.J."/>
            <person name="Faust A.-M."/>
            <person name="Dessus-Babus S."/>
            <person name="Altorfer M."/>
            <person name="Burckhardt D."/>
            <person name="Oertli M."/>
            <person name="Naumann U."/>
            <person name="Petersen F."/>
            <person name="Wong J."/>
        </authorList>
    </citation>
    <scope>NUCLEOTIDE SEQUENCE</scope>
    <source>
        <strain evidence="2">GSM-AAB239-AS_SAM_17_03QT</strain>
        <tissue evidence="2">Leaf</tissue>
    </source>
</reference>
<dbReference type="AlphaFoldDB" id="A0AAX6GEG6"/>
<evidence type="ECO:0000313" key="3">
    <source>
        <dbReference type="Proteomes" id="UP001140949"/>
    </source>
</evidence>
<gene>
    <name evidence="2" type="ORF">M6B38_367865</name>
</gene>
<organism evidence="2 3">
    <name type="scientific">Iris pallida</name>
    <name type="common">Sweet iris</name>
    <dbReference type="NCBI Taxonomy" id="29817"/>
    <lineage>
        <taxon>Eukaryota</taxon>
        <taxon>Viridiplantae</taxon>
        <taxon>Streptophyta</taxon>
        <taxon>Embryophyta</taxon>
        <taxon>Tracheophyta</taxon>
        <taxon>Spermatophyta</taxon>
        <taxon>Magnoliopsida</taxon>
        <taxon>Liliopsida</taxon>
        <taxon>Asparagales</taxon>
        <taxon>Iridaceae</taxon>
        <taxon>Iridoideae</taxon>
        <taxon>Irideae</taxon>
        <taxon>Iris</taxon>
    </lineage>
</organism>
<reference evidence="2" key="1">
    <citation type="journal article" date="2023" name="GigaByte">
        <title>Genome assembly of the bearded iris, Iris pallida Lam.</title>
        <authorList>
            <person name="Bruccoleri R.E."/>
            <person name="Oakeley E.J."/>
            <person name="Faust A.M.E."/>
            <person name="Altorfer M."/>
            <person name="Dessus-Babus S."/>
            <person name="Burckhardt D."/>
            <person name="Oertli M."/>
            <person name="Naumann U."/>
            <person name="Petersen F."/>
            <person name="Wong J."/>
        </authorList>
    </citation>
    <scope>NUCLEOTIDE SEQUENCE</scope>
    <source>
        <strain evidence="2">GSM-AAB239-AS_SAM_17_03QT</strain>
    </source>
</reference>
<accession>A0AAX6GEG6</accession>
<feature type="compositionally biased region" description="Basic residues" evidence="1">
    <location>
        <begin position="102"/>
        <end position="114"/>
    </location>
</feature>
<protein>
    <submittedName>
        <fullName evidence="2">Uncharacterized protein</fullName>
    </submittedName>
</protein>
<feature type="region of interest" description="Disordered" evidence="1">
    <location>
        <begin position="95"/>
        <end position="114"/>
    </location>
</feature>
<dbReference type="Proteomes" id="UP001140949">
    <property type="component" value="Unassembled WGS sequence"/>
</dbReference>
<sequence>MGTCSSVHKSNKPLVPSPRKQKAADGGGRQQQLVNMVATGLNLETSDLGSKREIFHSNTRKHSEQSAAASQHHLANAFQHSPGTPVLNLLQPVERNLLTSSKKPRNRSTYPSRK</sequence>
<keyword evidence="3" id="KW-1185">Reference proteome</keyword>
<evidence type="ECO:0000313" key="2">
    <source>
        <dbReference type="EMBL" id="KAJ6827146.1"/>
    </source>
</evidence>
<evidence type="ECO:0000256" key="1">
    <source>
        <dbReference type="SAM" id="MobiDB-lite"/>
    </source>
</evidence>
<name>A0AAX6GEG6_IRIPA</name>
<dbReference type="EMBL" id="JANAVB010020400">
    <property type="protein sequence ID" value="KAJ6827146.1"/>
    <property type="molecule type" value="Genomic_DNA"/>
</dbReference>